<accession>A0A8S5UP03</accession>
<organism evidence="1">
    <name type="scientific">Podoviridae sp. ctG4L18</name>
    <dbReference type="NCBI Taxonomy" id="2825234"/>
    <lineage>
        <taxon>Viruses</taxon>
        <taxon>Duplodnaviria</taxon>
        <taxon>Heunggongvirae</taxon>
        <taxon>Uroviricota</taxon>
        <taxon>Caudoviricetes</taxon>
    </lineage>
</organism>
<dbReference type="EMBL" id="BK016114">
    <property type="protein sequence ID" value="DAF96216.1"/>
    <property type="molecule type" value="Genomic_DNA"/>
</dbReference>
<sequence>MANDILDVIARNLYKNDDVVPMYFEDKKDIIKYEGTVLKVDGIKKKVNALLVSNSRSIPKSRYFKIKRGDQYVVYRYAGAIEGLNKENKALETKRVYMIVPKFGLQIKGT</sequence>
<evidence type="ECO:0000313" key="1">
    <source>
        <dbReference type="EMBL" id="DAF96216.1"/>
    </source>
</evidence>
<proteinExistence type="predicted"/>
<protein>
    <submittedName>
        <fullName evidence="1">Uncharacterized protein</fullName>
    </submittedName>
</protein>
<reference evidence="1" key="1">
    <citation type="journal article" date="2021" name="Proc. Natl. Acad. Sci. U.S.A.">
        <title>A Catalog of Tens of Thousands of Viruses from Human Metagenomes Reveals Hidden Associations with Chronic Diseases.</title>
        <authorList>
            <person name="Tisza M.J."/>
            <person name="Buck C.B."/>
        </authorList>
    </citation>
    <scope>NUCLEOTIDE SEQUENCE</scope>
    <source>
        <strain evidence="1">CtG4L18</strain>
    </source>
</reference>
<name>A0A8S5UP03_9CAUD</name>